<dbReference type="PATRIC" id="fig|1263870.3.peg.4972"/>
<keyword evidence="1" id="KW-0472">Membrane</keyword>
<evidence type="ECO:0000313" key="3">
    <source>
        <dbReference type="Proteomes" id="UP000011885"/>
    </source>
</evidence>
<evidence type="ECO:0000256" key="1">
    <source>
        <dbReference type="SAM" id="Phobius"/>
    </source>
</evidence>
<protein>
    <submittedName>
        <fullName evidence="2">Signal peptide protein</fullName>
    </submittedName>
</protein>
<keyword evidence="1" id="KW-1133">Transmembrane helix</keyword>
<feature type="transmembrane region" description="Helical" evidence="1">
    <location>
        <begin position="66"/>
        <end position="88"/>
    </location>
</feature>
<evidence type="ECO:0000313" key="2">
    <source>
        <dbReference type="EMBL" id="EMI53847.1"/>
    </source>
</evidence>
<reference evidence="2 3" key="1">
    <citation type="journal article" date="2013" name="Mar. Genomics">
        <title>Expression of sulfatases in Rhodopirellula baltica and the diversity of sulfatases in the genus Rhodopirellula.</title>
        <authorList>
            <person name="Wegner C.E."/>
            <person name="Richter-Heitmann T."/>
            <person name="Klindworth A."/>
            <person name="Klockow C."/>
            <person name="Richter M."/>
            <person name="Achstetter T."/>
            <person name="Glockner F.O."/>
            <person name="Harder J."/>
        </authorList>
    </citation>
    <scope>NUCLEOTIDE SEQUENCE [LARGE SCALE GENOMIC DNA]</scope>
    <source>
        <strain evidence="2 3">SM41</strain>
    </source>
</reference>
<comment type="caution">
    <text evidence="2">The sequence shown here is derived from an EMBL/GenBank/DDBJ whole genome shotgun (WGS) entry which is preliminary data.</text>
</comment>
<keyword evidence="3" id="KW-1185">Reference proteome</keyword>
<dbReference type="AlphaFoldDB" id="M5TX94"/>
<proteinExistence type="predicted"/>
<name>M5TX94_9BACT</name>
<dbReference type="Proteomes" id="UP000011885">
    <property type="component" value="Unassembled WGS sequence"/>
</dbReference>
<accession>M5TX94</accession>
<sequence>MLAYPTRYVRWWLLAVRRGMWGSAANMVMHPLFLISIIAFAVFSIYQCVSPSVQPDDQNPSSRCDAGYRALVLLAITYAAFKLGFVALTSPPIGRFSDAAFVFIPGILLCAALAIVQQIRQSTQSTLKF</sequence>
<feature type="transmembrane region" description="Helical" evidence="1">
    <location>
        <begin position="100"/>
        <end position="119"/>
    </location>
</feature>
<organism evidence="2 3">
    <name type="scientific">Rhodopirellula sallentina SM41</name>
    <dbReference type="NCBI Taxonomy" id="1263870"/>
    <lineage>
        <taxon>Bacteria</taxon>
        <taxon>Pseudomonadati</taxon>
        <taxon>Planctomycetota</taxon>
        <taxon>Planctomycetia</taxon>
        <taxon>Pirellulales</taxon>
        <taxon>Pirellulaceae</taxon>
        <taxon>Rhodopirellula</taxon>
    </lineage>
</organism>
<feature type="transmembrane region" description="Helical" evidence="1">
    <location>
        <begin position="21"/>
        <end position="46"/>
    </location>
</feature>
<keyword evidence="1" id="KW-0812">Transmembrane</keyword>
<dbReference type="EMBL" id="ANOH01000324">
    <property type="protein sequence ID" value="EMI53847.1"/>
    <property type="molecule type" value="Genomic_DNA"/>
</dbReference>
<gene>
    <name evidence="2" type="ORF">RSSM_04698</name>
</gene>